<accession>A0A9Q8VFG4</accession>
<evidence type="ECO:0000313" key="3">
    <source>
        <dbReference type="Proteomes" id="UP000829364"/>
    </source>
</evidence>
<feature type="transmembrane region" description="Helical" evidence="1">
    <location>
        <begin position="12"/>
        <end position="35"/>
    </location>
</feature>
<dbReference type="EMBL" id="CP086361">
    <property type="protein sequence ID" value="UNI22757.1"/>
    <property type="molecule type" value="Genomic_DNA"/>
</dbReference>
<organism evidence="2 3">
    <name type="scientific">Purpureocillium takamizusanense</name>
    <dbReference type="NCBI Taxonomy" id="2060973"/>
    <lineage>
        <taxon>Eukaryota</taxon>
        <taxon>Fungi</taxon>
        <taxon>Dikarya</taxon>
        <taxon>Ascomycota</taxon>
        <taxon>Pezizomycotina</taxon>
        <taxon>Sordariomycetes</taxon>
        <taxon>Hypocreomycetidae</taxon>
        <taxon>Hypocreales</taxon>
        <taxon>Ophiocordycipitaceae</taxon>
        <taxon>Purpureocillium</taxon>
    </lineage>
</organism>
<protein>
    <submittedName>
        <fullName evidence="2">Uncharacterized protein</fullName>
    </submittedName>
</protein>
<dbReference type="GeneID" id="72070564"/>
<dbReference type="RefSeq" id="XP_047846238.1">
    <property type="nucleotide sequence ID" value="XM_047990231.1"/>
</dbReference>
<evidence type="ECO:0000256" key="1">
    <source>
        <dbReference type="SAM" id="Phobius"/>
    </source>
</evidence>
<keyword evidence="3" id="KW-1185">Reference proteome</keyword>
<feature type="transmembrane region" description="Helical" evidence="1">
    <location>
        <begin position="62"/>
        <end position="82"/>
    </location>
</feature>
<dbReference type="OrthoDB" id="4927953at2759"/>
<reference evidence="2" key="1">
    <citation type="submission" date="2021-11" db="EMBL/GenBank/DDBJ databases">
        <title>Purpureocillium_takamizusanense_genome.</title>
        <authorList>
            <person name="Nguyen N.-H."/>
        </authorList>
    </citation>
    <scope>NUCLEOTIDE SEQUENCE</scope>
    <source>
        <strain evidence="2">PT3</strain>
    </source>
</reference>
<keyword evidence="1" id="KW-0812">Transmembrane</keyword>
<proteinExistence type="predicted"/>
<dbReference type="AlphaFoldDB" id="A0A9Q8VFG4"/>
<name>A0A9Q8VFG4_9HYPO</name>
<sequence length="119" mass="13881">MAGATGVDCDYIWKVLIPVSVFGWLIFGIICILCLNGQGRAGRWVPEWYLDSDRTRRDKLSVVLWWFAVLVMWPVILPLMGMRHVIQHVKTRAERRHRKRQLLAHEHKCEEGYGHRSSG</sequence>
<evidence type="ECO:0000313" key="2">
    <source>
        <dbReference type="EMBL" id="UNI22757.1"/>
    </source>
</evidence>
<dbReference type="KEGG" id="ptkz:JDV02_008618"/>
<keyword evidence="1" id="KW-1133">Transmembrane helix</keyword>
<keyword evidence="1" id="KW-0472">Membrane</keyword>
<dbReference type="Proteomes" id="UP000829364">
    <property type="component" value="Chromosome 8"/>
</dbReference>
<gene>
    <name evidence="2" type="ORF">JDV02_008618</name>
</gene>